<dbReference type="PANTHER" id="PTHR13847:SF286">
    <property type="entry name" value="D-AMINO ACID DEHYDROGENASE"/>
    <property type="match status" value="1"/>
</dbReference>
<reference evidence="6 7" key="1">
    <citation type="submission" date="2023-08" db="EMBL/GenBank/DDBJ databases">
        <title>Arthrobacter horti sp. nov., isolated from forest soil.</title>
        <authorList>
            <person name="Park M."/>
        </authorList>
    </citation>
    <scope>NUCLEOTIDE SEQUENCE [LARGE SCALE GENOMIC DNA]</scope>
    <source>
        <strain evidence="6 7">YJM1</strain>
    </source>
</reference>
<evidence type="ECO:0000313" key="6">
    <source>
        <dbReference type="EMBL" id="MDP5227472.1"/>
    </source>
</evidence>
<evidence type="ECO:0000256" key="2">
    <source>
        <dbReference type="ARBA" id="ARBA00009410"/>
    </source>
</evidence>
<dbReference type="EMBL" id="JAVALS010000005">
    <property type="protein sequence ID" value="MDP5227472.1"/>
    <property type="molecule type" value="Genomic_DNA"/>
</dbReference>
<proteinExistence type="inferred from homology"/>
<evidence type="ECO:0000259" key="5">
    <source>
        <dbReference type="Pfam" id="PF01266"/>
    </source>
</evidence>
<dbReference type="InterPro" id="IPR006076">
    <property type="entry name" value="FAD-dep_OxRdtase"/>
</dbReference>
<comment type="caution">
    <text evidence="6">The sequence shown here is derived from an EMBL/GenBank/DDBJ whole genome shotgun (WGS) entry which is preliminary data.</text>
</comment>
<dbReference type="Gene3D" id="3.30.9.10">
    <property type="entry name" value="D-Amino Acid Oxidase, subunit A, domain 2"/>
    <property type="match status" value="1"/>
</dbReference>
<dbReference type="Gene3D" id="3.50.50.60">
    <property type="entry name" value="FAD/NAD(P)-binding domain"/>
    <property type="match status" value="1"/>
</dbReference>
<comment type="cofactor">
    <cofactor evidence="1">
        <name>FAD</name>
        <dbReference type="ChEBI" id="CHEBI:57692"/>
    </cofactor>
</comment>
<dbReference type="InterPro" id="IPR017741">
    <property type="entry name" value="FAD-dependent_OxRdtase_HpnW"/>
</dbReference>
<dbReference type="SUPFAM" id="SSF51905">
    <property type="entry name" value="FAD/NAD(P)-binding domain"/>
    <property type="match status" value="1"/>
</dbReference>
<evidence type="ECO:0000313" key="7">
    <source>
        <dbReference type="Proteomes" id="UP001232725"/>
    </source>
</evidence>
<dbReference type="RefSeq" id="WP_305996517.1">
    <property type="nucleotide sequence ID" value="NZ_JAVALS010000005.1"/>
</dbReference>
<keyword evidence="7" id="KW-1185">Reference proteome</keyword>
<dbReference type="InterPro" id="IPR036188">
    <property type="entry name" value="FAD/NAD-bd_sf"/>
</dbReference>
<keyword evidence="4" id="KW-0560">Oxidoreductase</keyword>
<evidence type="ECO:0000256" key="3">
    <source>
        <dbReference type="ARBA" id="ARBA00022630"/>
    </source>
</evidence>
<feature type="domain" description="FAD dependent oxidoreductase" evidence="5">
    <location>
        <begin position="8"/>
        <end position="377"/>
    </location>
</feature>
<gene>
    <name evidence="6" type="ORF">Q9R02_09940</name>
</gene>
<dbReference type="PANTHER" id="PTHR13847">
    <property type="entry name" value="SARCOSINE DEHYDROGENASE-RELATED"/>
    <property type="match status" value="1"/>
</dbReference>
<sequence length="382" mass="41119">MNNETTTDLLVVGAGIIGLAHAALAVERGLSVRVIERDHRAVGASIRNFGHCCITAQSGELLRLAQVSRRNWLRISELAGLHAAPTGAVVLAHSDAELAVLKELSASREPGQVVLLDAAETRAKLGPAGAQAPWPGLIGGAFLRDDLRVDPRTTVGRLADWVDSRPQAIVHWNTPASGFTSVPDGVRVTTPRGDFTASQVVVCVGHDLDHLFPEEAAEHRIQRCSLNMALGRMSEGFRLSPAVLTATSMLRYPAFVETEAAAELRDQVTTTAPELLEVGANIMFTQRPDGTVILGDSHHYHRTAPPFLDESVSETLLEHLENTIGERPRILERWQGVYASSEVAPLFVQEVLPDVTAVSVTSGVGMTLSFGVAERTIDSLFT</sequence>
<evidence type="ECO:0000256" key="4">
    <source>
        <dbReference type="ARBA" id="ARBA00023002"/>
    </source>
</evidence>
<accession>A0ABT9IPG8</accession>
<keyword evidence="3" id="KW-0285">Flavoprotein</keyword>
<dbReference type="Pfam" id="PF01266">
    <property type="entry name" value="DAO"/>
    <property type="match status" value="1"/>
</dbReference>
<evidence type="ECO:0000256" key="1">
    <source>
        <dbReference type="ARBA" id="ARBA00001974"/>
    </source>
</evidence>
<dbReference type="Proteomes" id="UP001232725">
    <property type="component" value="Unassembled WGS sequence"/>
</dbReference>
<organism evidence="6 7">
    <name type="scientific">Arthrobacter horti</name>
    <dbReference type="NCBI Taxonomy" id="3068273"/>
    <lineage>
        <taxon>Bacteria</taxon>
        <taxon>Bacillati</taxon>
        <taxon>Actinomycetota</taxon>
        <taxon>Actinomycetes</taxon>
        <taxon>Micrococcales</taxon>
        <taxon>Micrococcaceae</taxon>
        <taxon>Arthrobacter</taxon>
    </lineage>
</organism>
<name>A0ABT9IPG8_9MICC</name>
<comment type="similarity">
    <text evidence="2">Belongs to the DadA oxidoreductase family.</text>
</comment>
<dbReference type="NCBIfam" id="TIGR03364">
    <property type="entry name" value="HpnW_proposed"/>
    <property type="match status" value="1"/>
</dbReference>
<protein>
    <submittedName>
        <fullName evidence="6">TIGR03364 family FAD-dependent oxidoreductase</fullName>
    </submittedName>
</protein>